<evidence type="ECO:0000256" key="1">
    <source>
        <dbReference type="SAM" id="MobiDB-lite"/>
    </source>
</evidence>
<dbReference type="Proteomes" id="UP000078576">
    <property type="component" value="Unassembled WGS sequence"/>
</dbReference>
<sequence length="82" mass="8629">MNMPSYPSDGDAESGMTGNGAGTILLAGAGALPRVRIRIWAQQPWATRAPGQPSIPSQSGRNIGSTDFLLNLRQPASTQNSY</sequence>
<feature type="compositionally biased region" description="Polar residues" evidence="1">
    <location>
        <begin position="54"/>
        <end position="65"/>
    </location>
</feature>
<protein>
    <submittedName>
        <fullName evidence="2">Uncharacterized protein</fullName>
    </submittedName>
</protein>
<proteinExistence type="predicted"/>
<evidence type="ECO:0000313" key="3">
    <source>
        <dbReference type="Proteomes" id="UP000078576"/>
    </source>
</evidence>
<dbReference type="AlphaFoldDB" id="A0A194UPT1"/>
<accession>A0A194UPT1</accession>
<organism evidence="2 3">
    <name type="scientific">Cytospora mali</name>
    <name type="common">Apple Valsa canker fungus</name>
    <name type="synonym">Valsa mali</name>
    <dbReference type="NCBI Taxonomy" id="578113"/>
    <lineage>
        <taxon>Eukaryota</taxon>
        <taxon>Fungi</taxon>
        <taxon>Dikarya</taxon>
        <taxon>Ascomycota</taxon>
        <taxon>Pezizomycotina</taxon>
        <taxon>Sordariomycetes</taxon>
        <taxon>Sordariomycetidae</taxon>
        <taxon>Diaporthales</taxon>
        <taxon>Cytosporaceae</taxon>
        <taxon>Cytospora</taxon>
    </lineage>
</organism>
<evidence type="ECO:0000313" key="2">
    <source>
        <dbReference type="EMBL" id="KUI53648.1"/>
    </source>
</evidence>
<name>A0A194UPT1_CYTMA</name>
<feature type="region of interest" description="Disordered" evidence="1">
    <location>
        <begin position="1"/>
        <end position="23"/>
    </location>
</feature>
<gene>
    <name evidence="2" type="ORF">VP1G_10594</name>
</gene>
<feature type="region of interest" description="Disordered" evidence="1">
    <location>
        <begin position="45"/>
        <end position="82"/>
    </location>
</feature>
<dbReference type="EMBL" id="KN714669">
    <property type="protein sequence ID" value="KUI53648.1"/>
    <property type="molecule type" value="Genomic_DNA"/>
</dbReference>
<keyword evidence="3" id="KW-1185">Reference proteome</keyword>
<reference evidence="3" key="1">
    <citation type="submission" date="2014-12" db="EMBL/GenBank/DDBJ databases">
        <title>Genome Sequence of Valsa Canker Pathogens Uncovers a Specific Adaption of Colonization on Woody Bark.</title>
        <authorList>
            <person name="Yin Z."/>
            <person name="Liu H."/>
            <person name="Gao X."/>
            <person name="Li Z."/>
            <person name="Song N."/>
            <person name="Ke X."/>
            <person name="Dai Q."/>
            <person name="Wu Y."/>
            <person name="Sun Y."/>
            <person name="Xu J.-R."/>
            <person name="Kang Z.K."/>
            <person name="Wang L."/>
            <person name="Huang L."/>
        </authorList>
    </citation>
    <scope>NUCLEOTIDE SEQUENCE [LARGE SCALE GENOMIC DNA]</scope>
    <source>
        <strain evidence="3">SXYL134</strain>
    </source>
</reference>